<dbReference type="AlphaFoldDB" id="A0A6N3ECU0"/>
<name>A0A6N3ECU0_9FIRM</name>
<accession>A0A6N3ECU0</accession>
<evidence type="ECO:0000256" key="1">
    <source>
        <dbReference type="SAM" id="Coils"/>
    </source>
</evidence>
<feature type="coiled-coil region" evidence="1">
    <location>
        <begin position="29"/>
        <end position="58"/>
    </location>
</feature>
<keyword evidence="1" id="KW-0175">Coiled coil</keyword>
<reference evidence="2" key="1">
    <citation type="submission" date="2019-11" db="EMBL/GenBank/DDBJ databases">
        <authorList>
            <person name="Feng L."/>
        </authorList>
    </citation>
    <scope>NUCLEOTIDE SEQUENCE</scope>
    <source>
        <strain evidence="2">RtorquesLFYP15</strain>
    </source>
</reference>
<proteinExistence type="predicted"/>
<evidence type="ECO:0000313" key="2">
    <source>
        <dbReference type="EMBL" id="VYU38860.1"/>
    </source>
</evidence>
<protein>
    <recommendedName>
        <fullName evidence="3">DUF5038 domain-containing protein</fullName>
    </recommendedName>
</protein>
<dbReference type="InterPro" id="IPR032219">
    <property type="entry name" value="DUF5038"/>
</dbReference>
<organism evidence="2">
    <name type="scientific">[Ruminococcus] torques</name>
    <dbReference type="NCBI Taxonomy" id="33039"/>
    <lineage>
        <taxon>Bacteria</taxon>
        <taxon>Bacillati</taxon>
        <taxon>Bacillota</taxon>
        <taxon>Clostridia</taxon>
        <taxon>Lachnospirales</taxon>
        <taxon>Lachnospiraceae</taxon>
        <taxon>Mediterraneibacter</taxon>
    </lineage>
</organism>
<gene>
    <name evidence="2" type="ORF">RTLFYP15_02271</name>
</gene>
<dbReference type="RefSeq" id="WP_227159342.1">
    <property type="nucleotide sequence ID" value="NZ_CACRUQ010000021.1"/>
</dbReference>
<evidence type="ECO:0008006" key="3">
    <source>
        <dbReference type="Google" id="ProtNLM"/>
    </source>
</evidence>
<sequence length="271" mass="31861">MKKRILISVLLLALLFGILFGGIFLLRKNANEKEKIKSEEQTVELEKKTEEKKEQRKMDFVNVNLLESYFSAEEIKSMEQQAEKLLKQDELFASVTTLTCTDAIYETQNQIRFYFTLDDGSILFASYKKEDNSFFFWTEKKEDSEQAIAEWFKQKEADTKAVDTSSWEESQDLPIEWNEKGQENIPVVLSGKENLQGKILEEDLNYLETKLQKFLEENNELRRELSIPADKIIQTDQEITFEADFITPRIDKKQLQVTYHIKEKSFGFMIQ</sequence>
<dbReference type="EMBL" id="CACRUQ010000021">
    <property type="protein sequence ID" value="VYU38860.1"/>
    <property type="molecule type" value="Genomic_DNA"/>
</dbReference>
<dbReference type="Pfam" id="PF16441">
    <property type="entry name" value="DUF5038"/>
    <property type="match status" value="1"/>
</dbReference>